<dbReference type="EMBL" id="CP063849">
    <property type="protein sequence ID" value="QOY89215.1"/>
    <property type="molecule type" value="Genomic_DNA"/>
</dbReference>
<comment type="subcellular location">
    <subcellularLocation>
        <location evidence="1">Cell outer membrane</location>
    </subcellularLocation>
</comment>
<dbReference type="GO" id="GO:0015562">
    <property type="term" value="F:efflux transmembrane transporter activity"/>
    <property type="evidence" value="ECO:0007669"/>
    <property type="project" value="InterPro"/>
</dbReference>
<dbReference type="RefSeq" id="WP_194450877.1">
    <property type="nucleotide sequence ID" value="NZ_CP063849.1"/>
</dbReference>
<dbReference type="PANTHER" id="PTHR30026">
    <property type="entry name" value="OUTER MEMBRANE PROTEIN TOLC"/>
    <property type="match status" value="1"/>
</dbReference>
<dbReference type="PANTHER" id="PTHR30026:SF20">
    <property type="entry name" value="OUTER MEMBRANE PROTEIN TOLC"/>
    <property type="match status" value="1"/>
</dbReference>
<evidence type="ECO:0000256" key="8">
    <source>
        <dbReference type="SAM" id="Coils"/>
    </source>
</evidence>
<keyword evidence="8" id="KW-0175">Coiled coil</keyword>
<keyword evidence="5" id="KW-0812">Transmembrane</keyword>
<feature type="coiled-coil region" evidence="8">
    <location>
        <begin position="320"/>
        <end position="379"/>
    </location>
</feature>
<proteinExistence type="inferred from homology"/>
<evidence type="ECO:0000313" key="10">
    <source>
        <dbReference type="Proteomes" id="UP000593892"/>
    </source>
</evidence>
<dbReference type="Proteomes" id="UP000593892">
    <property type="component" value="Chromosome"/>
</dbReference>
<dbReference type="KEGG" id="pfer:IRI77_04450"/>
<gene>
    <name evidence="9" type="ORF">IRI77_04450</name>
</gene>
<evidence type="ECO:0000256" key="6">
    <source>
        <dbReference type="ARBA" id="ARBA00023136"/>
    </source>
</evidence>
<accession>A0A7S7SMM8</accession>
<dbReference type="InterPro" id="IPR003423">
    <property type="entry name" value="OMP_efflux"/>
</dbReference>
<organism evidence="9 10">
    <name type="scientific">Paludibaculum fermentans</name>
    <dbReference type="NCBI Taxonomy" id="1473598"/>
    <lineage>
        <taxon>Bacteria</taxon>
        <taxon>Pseudomonadati</taxon>
        <taxon>Acidobacteriota</taxon>
        <taxon>Terriglobia</taxon>
        <taxon>Bryobacterales</taxon>
        <taxon>Bryobacteraceae</taxon>
        <taxon>Paludibaculum</taxon>
    </lineage>
</organism>
<dbReference type="GO" id="GO:1990281">
    <property type="term" value="C:efflux pump complex"/>
    <property type="evidence" value="ECO:0007669"/>
    <property type="project" value="TreeGrafter"/>
</dbReference>
<evidence type="ECO:0000256" key="3">
    <source>
        <dbReference type="ARBA" id="ARBA00022448"/>
    </source>
</evidence>
<dbReference type="InterPro" id="IPR051906">
    <property type="entry name" value="TolC-like"/>
</dbReference>
<dbReference type="Pfam" id="PF02321">
    <property type="entry name" value="OEP"/>
    <property type="match status" value="2"/>
</dbReference>
<evidence type="ECO:0000313" key="9">
    <source>
        <dbReference type="EMBL" id="QOY89215.1"/>
    </source>
</evidence>
<evidence type="ECO:0000256" key="2">
    <source>
        <dbReference type="ARBA" id="ARBA00007613"/>
    </source>
</evidence>
<sequence length="431" mass="47002">MNKVVWLLPLALVAAQGQQPAVKLSLRGAVDLALRQNPQIQIAKLSIAESQQNSVIAKSGLLPQVGLAVSEKVQRGNIEATLGKRIPGFPQHVGPFPIFQPGAEASLSVFDLSLWNRYKASKALVDSETAQELSTREQYVLLVVSQYLGSLRASADITAAQSRYDLAKALFDLASDLQKNGAGTKIDTLRAQVQMQNEQQRLIVARTQFETSLYALARILNVPAVELDDAGSFFQTPEFPGESAVTSALQQRPEMKVLAARMRSLELEEKAAKAENLPKLSVNAGYSLQGTHPNNAIPAYSYAAELSMPIYTGGRIGAVTAKAQIEIKKLQQQRQELENQIGQEVKTSQAELKAARTQVDVANSTVELAKEEVTQARDRFSAGVANNIEVITAQDELARASDQQIAALYRYNQARAELARATGQMELMYAR</sequence>
<keyword evidence="4" id="KW-1134">Transmembrane beta strand</keyword>
<evidence type="ECO:0000256" key="1">
    <source>
        <dbReference type="ARBA" id="ARBA00004442"/>
    </source>
</evidence>
<keyword evidence="6" id="KW-0472">Membrane</keyword>
<keyword evidence="10" id="KW-1185">Reference proteome</keyword>
<dbReference type="Gene3D" id="1.20.1600.10">
    <property type="entry name" value="Outer membrane efflux proteins (OEP)"/>
    <property type="match status" value="1"/>
</dbReference>
<evidence type="ECO:0000256" key="4">
    <source>
        <dbReference type="ARBA" id="ARBA00022452"/>
    </source>
</evidence>
<name>A0A7S7SMM8_PALFE</name>
<keyword evidence="3" id="KW-0813">Transport</keyword>
<evidence type="ECO:0000256" key="5">
    <source>
        <dbReference type="ARBA" id="ARBA00022692"/>
    </source>
</evidence>
<dbReference type="AlphaFoldDB" id="A0A7S7SMM8"/>
<keyword evidence="7" id="KW-0998">Cell outer membrane</keyword>
<evidence type="ECO:0000256" key="7">
    <source>
        <dbReference type="ARBA" id="ARBA00023237"/>
    </source>
</evidence>
<reference evidence="9 10" key="1">
    <citation type="submission" date="2020-10" db="EMBL/GenBank/DDBJ databases">
        <title>Complete genome sequence of Paludibaculum fermentans P105T, a facultatively anaerobic acidobacterium capable of dissimilatory Fe(III) reduction.</title>
        <authorList>
            <person name="Dedysh S.N."/>
            <person name="Beletsky A.V."/>
            <person name="Kulichevskaya I.S."/>
            <person name="Mardanov A.V."/>
            <person name="Ravin N.V."/>
        </authorList>
    </citation>
    <scope>NUCLEOTIDE SEQUENCE [LARGE SCALE GENOMIC DNA]</scope>
    <source>
        <strain evidence="9 10">P105</strain>
    </source>
</reference>
<dbReference type="GO" id="GO:0009279">
    <property type="term" value="C:cell outer membrane"/>
    <property type="evidence" value="ECO:0007669"/>
    <property type="project" value="UniProtKB-SubCell"/>
</dbReference>
<comment type="similarity">
    <text evidence="2">Belongs to the outer membrane factor (OMF) (TC 1.B.17) family.</text>
</comment>
<dbReference type="SUPFAM" id="SSF56954">
    <property type="entry name" value="Outer membrane efflux proteins (OEP)"/>
    <property type="match status" value="1"/>
</dbReference>
<dbReference type="GO" id="GO:0015288">
    <property type="term" value="F:porin activity"/>
    <property type="evidence" value="ECO:0007669"/>
    <property type="project" value="TreeGrafter"/>
</dbReference>
<protein>
    <submittedName>
        <fullName evidence="9">TolC family protein</fullName>
    </submittedName>
</protein>